<gene>
    <name evidence="7" type="ORF">D1B31_10330</name>
</gene>
<reference evidence="7 8" key="1">
    <citation type="journal article" date="2017" name="Int. J. Syst. Evol. Microbiol.">
        <title>Bacillus notoginsengisoli sp. nov., a novel bacterium isolated from the rhizosphere of Panax notoginseng.</title>
        <authorList>
            <person name="Zhang M.Y."/>
            <person name="Cheng J."/>
            <person name="Cai Y."/>
            <person name="Zhang T.Y."/>
            <person name="Wu Y.Y."/>
            <person name="Manikprabhu D."/>
            <person name="Li W.J."/>
            <person name="Zhang Y.X."/>
        </authorList>
    </citation>
    <scope>NUCLEOTIDE SEQUENCE [LARGE SCALE GENOMIC DNA]</scope>
    <source>
        <strain evidence="7 8">JCM 30743</strain>
    </source>
</reference>
<dbReference type="InterPro" id="IPR002549">
    <property type="entry name" value="AI-2E-like"/>
</dbReference>
<accession>A0A417YTT7</accession>
<keyword evidence="8" id="KW-1185">Reference proteome</keyword>
<dbReference type="OrthoDB" id="9793390at2"/>
<dbReference type="GO" id="GO:0016020">
    <property type="term" value="C:membrane"/>
    <property type="evidence" value="ECO:0007669"/>
    <property type="project" value="UniProtKB-SubCell"/>
</dbReference>
<evidence type="ECO:0000256" key="3">
    <source>
        <dbReference type="ARBA" id="ARBA00022692"/>
    </source>
</evidence>
<feature type="transmembrane region" description="Helical" evidence="6">
    <location>
        <begin position="312"/>
        <end position="337"/>
    </location>
</feature>
<comment type="subcellular location">
    <subcellularLocation>
        <location evidence="1">Membrane</location>
        <topology evidence="1">Multi-pass membrane protein</topology>
    </subcellularLocation>
</comment>
<evidence type="ECO:0000256" key="4">
    <source>
        <dbReference type="ARBA" id="ARBA00022989"/>
    </source>
</evidence>
<dbReference type="PANTHER" id="PTHR21716:SF15">
    <property type="entry name" value="TRANSPORT PROTEIN YRRI-RELATED"/>
    <property type="match status" value="1"/>
</dbReference>
<dbReference type="GO" id="GO:0055085">
    <property type="term" value="P:transmembrane transport"/>
    <property type="evidence" value="ECO:0007669"/>
    <property type="project" value="TreeGrafter"/>
</dbReference>
<name>A0A417YTT7_9BACI</name>
<feature type="transmembrane region" description="Helical" evidence="6">
    <location>
        <begin position="242"/>
        <end position="270"/>
    </location>
</feature>
<keyword evidence="3 6" id="KW-0812">Transmembrane</keyword>
<feature type="transmembrane region" description="Helical" evidence="6">
    <location>
        <begin position="219"/>
        <end position="236"/>
    </location>
</feature>
<keyword evidence="5 6" id="KW-0472">Membrane</keyword>
<evidence type="ECO:0000313" key="7">
    <source>
        <dbReference type="EMBL" id="RHW40591.1"/>
    </source>
</evidence>
<evidence type="ECO:0000313" key="8">
    <source>
        <dbReference type="Proteomes" id="UP000284416"/>
    </source>
</evidence>
<feature type="transmembrane region" description="Helical" evidence="6">
    <location>
        <begin position="277"/>
        <end position="300"/>
    </location>
</feature>
<keyword evidence="4 6" id="KW-1133">Transmembrane helix</keyword>
<evidence type="ECO:0000256" key="1">
    <source>
        <dbReference type="ARBA" id="ARBA00004141"/>
    </source>
</evidence>
<comment type="similarity">
    <text evidence="2">Belongs to the autoinducer-2 exporter (AI-2E) (TC 2.A.86) family.</text>
</comment>
<comment type="caution">
    <text evidence="7">The sequence shown here is derived from an EMBL/GenBank/DDBJ whole genome shotgun (WGS) entry which is preliminary data.</text>
</comment>
<dbReference type="RefSeq" id="WP_118920709.1">
    <property type="nucleotide sequence ID" value="NZ_QWEG01000006.1"/>
</dbReference>
<proteinExistence type="inferred from homology"/>
<protein>
    <submittedName>
        <fullName evidence="7">AI-2E family transporter</fullName>
    </submittedName>
</protein>
<evidence type="ECO:0000256" key="5">
    <source>
        <dbReference type="ARBA" id="ARBA00023136"/>
    </source>
</evidence>
<dbReference type="AlphaFoldDB" id="A0A417YTT7"/>
<feature type="transmembrane region" description="Helical" evidence="6">
    <location>
        <begin position="152"/>
        <end position="178"/>
    </location>
</feature>
<feature type="transmembrane region" description="Helical" evidence="6">
    <location>
        <begin position="71"/>
        <end position="89"/>
    </location>
</feature>
<evidence type="ECO:0000256" key="6">
    <source>
        <dbReference type="SAM" id="Phobius"/>
    </source>
</evidence>
<dbReference type="PANTHER" id="PTHR21716">
    <property type="entry name" value="TRANSMEMBRANE PROTEIN"/>
    <property type="match status" value="1"/>
</dbReference>
<feature type="transmembrane region" description="Helical" evidence="6">
    <location>
        <begin position="37"/>
        <end position="59"/>
    </location>
</feature>
<dbReference type="Pfam" id="PF01594">
    <property type="entry name" value="AI-2E_transport"/>
    <property type="match status" value="1"/>
</dbReference>
<sequence length="357" mass="39719">MNIHVKWYYRIGFFLLLLATVYILMKLKPFWSPAGTVIWYILVPFIAAGFIAYLLHPLVEKLNARGLHRGLAVLLIYIVFFGGLGYGVYKGVPAFIEQIRELSSSAPAFAEQYRDFISSLEEKTKAWPVGIQERMDRGITNVEEKLIGLFDFVLAGLANLADSILVIAVIPFIAFYMLKDYELIKRTAWYLTPKKWRRQGVRFLSDVNESLGGYIRGQLLVCVIVGLVSSLLFWFFGLRFPLLLGLVVALTNVIPYFGPIFGAIPAVFIAATMSTKLVFITLGIVFVLQFIEGNVLSPYIVGKSLHMHPLLIMFSIVAGSEIGGIPGLILAVPILAVTKVAIVHGISIFAQGRAQKE</sequence>
<organism evidence="7 8">
    <name type="scientific">Neobacillus notoginsengisoli</name>
    <dbReference type="NCBI Taxonomy" id="1578198"/>
    <lineage>
        <taxon>Bacteria</taxon>
        <taxon>Bacillati</taxon>
        <taxon>Bacillota</taxon>
        <taxon>Bacilli</taxon>
        <taxon>Bacillales</taxon>
        <taxon>Bacillaceae</taxon>
        <taxon>Neobacillus</taxon>
    </lineage>
</organism>
<dbReference type="Proteomes" id="UP000284416">
    <property type="component" value="Unassembled WGS sequence"/>
</dbReference>
<dbReference type="EMBL" id="QWEG01000006">
    <property type="protein sequence ID" value="RHW40591.1"/>
    <property type="molecule type" value="Genomic_DNA"/>
</dbReference>
<feature type="transmembrane region" description="Helical" evidence="6">
    <location>
        <begin position="7"/>
        <end position="25"/>
    </location>
</feature>
<evidence type="ECO:0000256" key="2">
    <source>
        <dbReference type="ARBA" id="ARBA00009773"/>
    </source>
</evidence>